<organism evidence="2 3">
    <name type="scientific">Candidatus Enterococcus moelleringii</name>
    <dbReference type="NCBI Taxonomy" id="2815325"/>
    <lineage>
        <taxon>Bacteria</taxon>
        <taxon>Bacillati</taxon>
        <taxon>Bacillota</taxon>
        <taxon>Bacilli</taxon>
        <taxon>Lactobacillales</taxon>
        <taxon>Enterococcaceae</taxon>
        <taxon>Enterococcus</taxon>
    </lineage>
</organism>
<dbReference type="PANTHER" id="PTHR40078">
    <property type="entry name" value="INTEGRAL MEMBRANE PROTEIN-RELATED"/>
    <property type="match status" value="1"/>
</dbReference>
<dbReference type="Pfam" id="PF19700">
    <property type="entry name" value="DUF6198"/>
    <property type="match status" value="1"/>
</dbReference>
<keyword evidence="1" id="KW-0812">Transmembrane</keyword>
<dbReference type="InterPro" id="IPR038750">
    <property type="entry name" value="YczE/YyaS-like"/>
</dbReference>
<evidence type="ECO:0000256" key="1">
    <source>
        <dbReference type="SAM" id="Phobius"/>
    </source>
</evidence>
<feature type="transmembrane region" description="Helical" evidence="1">
    <location>
        <begin position="53"/>
        <end position="71"/>
    </location>
</feature>
<dbReference type="RefSeq" id="WP_207673185.1">
    <property type="nucleotide sequence ID" value="NZ_JAFREM010000013.1"/>
</dbReference>
<sequence>MENIKKIKKKKLLMLVLGVLIISLGTVICKKTSLGVDPFNAFCIGLSEAVSIHLGPLTLLVNSVLILIILLTGRSFIGIGTIFTMVCIGYFISFFDTIIPDVHFQLLAIPNILIFIVGMSVMCFGVALYIESQMGMVPYDCFSFILVKRFGGKTFAYRIGLDCTMSLVAFLLGGPISFGTIILAGGLGPLIDFFRGLIGKYSSLASSKVETELN</sequence>
<protein>
    <recommendedName>
        <fullName evidence="4">YitT family protein</fullName>
    </recommendedName>
</protein>
<gene>
    <name evidence="2" type="ORF">JZO70_08800</name>
</gene>
<keyword evidence="1" id="KW-1133">Transmembrane helix</keyword>
<keyword evidence="1" id="KW-0472">Membrane</keyword>
<evidence type="ECO:0008006" key="4">
    <source>
        <dbReference type="Google" id="ProtNLM"/>
    </source>
</evidence>
<reference evidence="2 3" key="1">
    <citation type="submission" date="2021-03" db="EMBL/GenBank/DDBJ databases">
        <title>Enterococcal diversity collection.</title>
        <authorList>
            <person name="Gilmore M.S."/>
            <person name="Schwartzman J."/>
            <person name="Van Tyne D."/>
            <person name="Martin M."/>
            <person name="Earl A.M."/>
            <person name="Manson A.L."/>
            <person name="Straub T."/>
            <person name="Salamzade R."/>
            <person name="Saavedra J."/>
            <person name="Lebreton F."/>
            <person name="Prichula J."/>
            <person name="Schaufler K."/>
            <person name="Gaca A."/>
            <person name="Sgardioli B."/>
            <person name="Wagenaar J."/>
            <person name="Strong T."/>
        </authorList>
    </citation>
    <scope>NUCLEOTIDE SEQUENCE [LARGE SCALE GENOMIC DNA]</scope>
    <source>
        <strain evidence="2 3">669A</strain>
    </source>
</reference>
<keyword evidence="3" id="KW-1185">Reference proteome</keyword>
<comment type="caution">
    <text evidence="2">The sequence shown here is derived from an EMBL/GenBank/DDBJ whole genome shotgun (WGS) entry which is preliminary data.</text>
</comment>
<feature type="transmembrane region" description="Helical" evidence="1">
    <location>
        <begin position="107"/>
        <end position="130"/>
    </location>
</feature>
<evidence type="ECO:0000313" key="3">
    <source>
        <dbReference type="Proteomes" id="UP000664601"/>
    </source>
</evidence>
<accession>A0ABS3LC07</accession>
<proteinExistence type="predicted"/>
<dbReference type="Proteomes" id="UP000664601">
    <property type="component" value="Unassembled WGS sequence"/>
</dbReference>
<dbReference type="EMBL" id="JAFREM010000013">
    <property type="protein sequence ID" value="MBO1306256.1"/>
    <property type="molecule type" value="Genomic_DNA"/>
</dbReference>
<dbReference type="PANTHER" id="PTHR40078:SF1">
    <property type="entry name" value="INTEGRAL MEMBRANE PROTEIN"/>
    <property type="match status" value="1"/>
</dbReference>
<name>A0ABS3LC07_9ENTE</name>
<evidence type="ECO:0000313" key="2">
    <source>
        <dbReference type="EMBL" id="MBO1306256.1"/>
    </source>
</evidence>
<feature type="transmembrane region" description="Helical" evidence="1">
    <location>
        <begin position="76"/>
        <end position="95"/>
    </location>
</feature>